<dbReference type="InterPro" id="IPR029055">
    <property type="entry name" value="Ntn_hydrolases_N"/>
</dbReference>
<evidence type="ECO:0000256" key="7">
    <source>
        <dbReference type="ARBA" id="ARBA00066729"/>
    </source>
</evidence>
<evidence type="ECO:0000256" key="3">
    <source>
        <dbReference type="ARBA" id="ARBA00022801"/>
    </source>
</evidence>
<keyword evidence="4" id="KW-0068">Autocatalytic cleavage</keyword>
<evidence type="ECO:0000313" key="16">
    <source>
        <dbReference type="Proteomes" id="UP000507470"/>
    </source>
</evidence>
<evidence type="ECO:0000313" key="15">
    <source>
        <dbReference type="EMBL" id="CAC5359607.1"/>
    </source>
</evidence>
<keyword evidence="3 15" id="KW-0378">Hydrolase</keyword>
<keyword evidence="2" id="KW-0645">Protease</keyword>
<evidence type="ECO:0000256" key="1">
    <source>
        <dbReference type="ARBA" id="ARBA00010872"/>
    </source>
</evidence>
<dbReference type="Proteomes" id="UP000507470">
    <property type="component" value="Unassembled WGS sequence"/>
</dbReference>
<dbReference type="GO" id="GO:0005764">
    <property type="term" value="C:lysosome"/>
    <property type="evidence" value="ECO:0007669"/>
    <property type="project" value="TreeGrafter"/>
</dbReference>
<dbReference type="OrthoDB" id="188713at2759"/>
<feature type="binding site" evidence="12">
    <location>
        <begin position="228"/>
        <end position="231"/>
    </location>
    <ligand>
        <name>substrate</name>
    </ligand>
</feature>
<evidence type="ECO:0000256" key="11">
    <source>
        <dbReference type="PIRSR" id="PIRSR600246-1"/>
    </source>
</evidence>
<feature type="site" description="Cleavage; by autolysis" evidence="13">
    <location>
        <begin position="199"/>
        <end position="200"/>
    </location>
</feature>
<comment type="similarity">
    <text evidence="1">Belongs to the Ntn-hydrolase family.</text>
</comment>
<evidence type="ECO:0000256" key="5">
    <source>
        <dbReference type="ARBA" id="ARBA00050421"/>
    </source>
</evidence>
<name>A0A6J8A1K7_MYTCO</name>
<evidence type="ECO:0000256" key="13">
    <source>
        <dbReference type="PIRSR" id="PIRSR600246-3"/>
    </source>
</evidence>
<organism evidence="15 16">
    <name type="scientific">Mytilus coruscus</name>
    <name type="common">Sea mussel</name>
    <dbReference type="NCBI Taxonomy" id="42192"/>
    <lineage>
        <taxon>Eukaryota</taxon>
        <taxon>Metazoa</taxon>
        <taxon>Spiralia</taxon>
        <taxon>Lophotrochozoa</taxon>
        <taxon>Mollusca</taxon>
        <taxon>Bivalvia</taxon>
        <taxon>Autobranchia</taxon>
        <taxon>Pteriomorphia</taxon>
        <taxon>Mytilida</taxon>
        <taxon>Mytiloidea</taxon>
        <taxon>Mytilidae</taxon>
        <taxon>Mytilinae</taxon>
        <taxon>Mytilus</taxon>
    </lineage>
</organism>
<protein>
    <recommendedName>
        <fullName evidence="7">N(4)-(beta-N-acetylglucosaminyl)-L-asparaginase</fullName>
        <ecNumber evidence="7">3.5.1.26</ecNumber>
    </recommendedName>
    <alternativeName>
        <fullName evidence="9">Aspartylglucosaminidase</fullName>
    </alternativeName>
    <alternativeName>
        <fullName evidence="8">Glycosylasparaginase</fullName>
    </alternativeName>
    <alternativeName>
        <fullName evidence="10">N4-(N-acetyl-beta-glucosaminyl)-L-asparagine amidase</fullName>
    </alternativeName>
</protein>
<feature type="chain" id="PRO_5026746709" description="N(4)-(beta-N-acetylglucosaminyl)-L-asparaginase" evidence="14">
    <location>
        <begin position="17"/>
        <end position="337"/>
    </location>
</feature>
<feature type="active site" description="Nucleophile" evidence="11">
    <location>
        <position position="200"/>
    </location>
</feature>
<dbReference type="InterPro" id="IPR000246">
    <property type="entry name" value="Peptidase_T2"/>
</dbReference>
<evidence type="ECO:0000256" key="10">
    <source>
        <dbReference type="ARBA" id="ARBA00080645"/>
    </source>
</evidence>
<dbReference type="Gene3D" id="3.60.20.30">
    <property type="entry name" value="(Glycosyl)asparaginase"/>
    <property type="match status" value="1"/>
</dbReference>
<dbReference type="PANTHER" id="PTHR10188">
    <property type="entry name" value="L-ASPARAGINASE"/>
    <property type="match status" value="1"/>
</dbReference>
<evidence type="ECO:0000256" key="9">
    <source>
        <dbReference type="ARBA" id="ARBA00079301"/>
    </source>
</evidence>
<sequence length="337" mass="36094">MITVIVTLSLIINVSSQYLPIVINTWFVSNATNAAWEELTVHGGSAVDAVVAGCSQCEASQCRGTVGFGGDPDENGETTLDAMIMDGYFDSLPPVAALRMVKPAIAVARAVMDYTEHTLLVGDQASLFAKDMGFTVETLTTNKSYIDWKNWIDNKCQPNFRQNVIPNPKTSCGPYKPKERIEQHLNNRMNFGISPNNHDTIGMIAIDKNGNISAGTSTNGLSHKVPGRVGDSPLMGAGSYAMNGAGGAACTGDGDIMMRFLPSFQAVMMMKSGMEPSLALKAAMAPIIQYYPSFFGAMIAVSSNGTFAAVCHGYKTFPFCVASPSFHEVKVLKVQCT</sequence>
<evidence type="ECO:0000256" key="12">
    <source>
        <dbReference type="PIRSR" id="PIRSR600246-2"/>
    </source>
</evidence>
<keyword evidence="14" id="KW-0732">Signal</keyword>
<dbReference type="GO" id="GO:0003948">
    <property type="term" value="F:N4-(beta-N-acetylglucosaminyl)-L-asparaginase activity"/>
    <property type="evidence" value="ECO:0007669"/>
    <property type="project" value="UniProtKB-EC"/>
</dbReference>
<gene>
    <name evidence="15" type="ORF">MCOR_2389</name>
</gene>
<dbReference type="AlphaFoldDB" id="A0A6J8A1K7"/>
<evidence type="ECO:0000256" key="2">
    <source>
        <dbReference type="ARBA" id="ARBA00022670"/>
    </source>
</evidence>
<evidence type="ECO:0000256" key="4">
    <source>
        <dbReference type="ARBA" id="ARBA00022813"/>
    </source>
</evidence>
<dbReference type="PANTHER" id="PTHR10188:SF6">
    <property type="entry name" value="N(4)-(BETA-N-ACETYLGLUCOSAMINYL)-L-ASPARAGINASE"/>
    <property type="match status" value="1"/>
</dbReference>
<comment type="catalytic activity">
    <reaction evidence="5">
        <text>N(4)-(beta-N-acetyl-D-glucosaminyl)-L-asparagine + H2O = N-acetyl-beta-D-glucosaminylamine + L-aspartate + H(+)</text>
        <dbReference type="Rhea" id="RHEA:11544"/>
        <dbReference type="ChEBI" id="CHEBI:15377"/>
        <dbReference type="ChEBI" id="CHEBI:15378"/>
        <dbReference type="ChEBI" id="CHEBI:15947"/>
        <dbReference type="ChEBI" id="CHEBI:29991"/>
        <dbReference type="ChEBI" id="CHEBI:58080"/>
        <dbReference type="EC" id="3.5.1.26"/>
    </reaction>
</comment>
<dbReference type="SUPFAM" id="SSF56235">
    <property type="entry name" value="N-terminal nucleophile aminohydrolases (Ntn hydrolases)"/>
    <property type="match status" value="1"/>
</dbReference>
<reference evidence="15 16" key="1">
    <citation type="submission" date="2020-06" db="EMBL/GenBank/DDBJ databases">
        <authorList>
            <person name="Li R."/>
            <person name="Bekaert M."/>
        </authorList>
    </citation>
    <scope>NUCLEOTIDE SEQUENCE [LARGE SCALE GENOMIC DNA]</scope>
    <source>
        <strain evidence="16">wild</strain>
    </source>
</reference>
<evidence type="ECO:0000256" key="14">
    <source>
        <dbReference type="SAM" id="SignalP"/>
    </source>
</evidence>
<feature type="binding site" evidence="12">
    <location>
        <begin position="251"/>
        <end position="254"/>
    </location>
    <ligand>
        <name>substrate</name>
    </ligand>
</feature>
<dbReference type="GO" id="GO:0008233">
    <property type="term" value="F:peptidase activity"/>
    <property type="evidence" value="ECO:0007669"/>
    <property type="project" value="UniProtKB-KW"/>
</dbReference>
<dbReference type="EC" id="3.5.1.26" evidence="7"/>
<evidence type="ECO:0000256" key="8">
    <source>
        <dbReference type="ARBA" id="ARBA00078726"/>
    </source>
</evidence>
<keyword evidence="16" id="KW-1185">Reference proteome</keyword>
<dbReference type="EMBL" id="CACVKT020000514">
    <property type="protein sequence ID" value="CAC5359607.1"/>
    <property type="molecule type" value="Genomic_DNA"/>
</dbReference>
<dbReference type="GO" id="GO:0006508">
    <property type="term" value="P:proteolysis"/>
    <property type="evidence" value="ECO:0007669"/>
    <property type="project" value="UniProtKB-KW"/>
</dbReference>
<feature type="signal peptide" evidence="14">
    <location>
        <begin position="1"/>
        <end position="16"/>
    </location>
</feature>
<accession>A0A6J8A1K7</accession>
<dbReference type="FunFam" id="3.60.20.30:FF:000003">
    <property type="entry name" value="N(4)-(Beta-N-acetylglucosaminyl)-L-asparaginase isoform X1"/>
    <property type="match status" value="1"/>
</dbReference>
<dbReference type="Pfam" id="PF01112">
    <property type="entry name" value="Asparaginase_2"/>
    <property type="match status" value="1"/>
</dbReference>
<evidence type="ECO:0000256" key="6">
    <source>
        <dbReference type="ARBA" id="ARBA00053295"/>
    </source>
</evidence>
<comment type="function">
    <text evidence="6">Cleaves the GlcNAc-Asn bond which joins oligosaccharides to the peptide of asparagine-linked glycoproteins.</text>
</comment>
<proteinExistence type="inferred from homology"/>
<dbReference type="CDD" id="cd04513">
    <property type="entry name" value="Glycosylasparaginase"/>
    <property type="match status" value="1"/>
</dbReference>